<dbReference type="EMBL" id="AF116602">
    <property type="protein sequence ID" value="AAF71027.1"/>
    <property type="molecule type" value="mRNA"/>
</dbReference>
<evidence type="ECO:0000313" key="1">
    <source>
        <dbReference type="EMBL" id="AAF71027.1"/>
    </source>
</evidence>
<accession>Q9P1M4</accession>
<name>Q9P1M4_HUMAN</name>
<proteinExistence type="evidence at transcript level"/>
<dbReference type="AlphaFoldDB" id="Q9P1M4"/>
<protein>
    <submittedName>
        <fullName evidence="1">PRO0213</fullName>
    </submittedName>
</protein>
<organism evidence="1">
    <name type="scientific">Homo sapiens</name>
    <name type="common">Human</name>
    <dbReference type="NCBI Taxonomy" id="9606"/>
    <lineage>
        <taxon>Eukaryota</taxon>
        <taxon>Metazoa</taxon>
        <taxon>Chordata</taxon>
        <taxon>Craniata</taxon>
        <taxon>Vertebrata</taxon>
        <taxon>Euteleostomi</taxon>
        <taxon>Mammalia</taxon>
        <taxon>Eutheria</taxon>
        <taxon>Euarchontoglires</taxon>
        <taxon>Primates</taxon>
        <taxon>Haplorrhini</taxon>
        <taxon>Catarrhini</taxon>
        <taxon>Hominidae</taxon>
        <taxon>Homo</taxon>
    </lineage>
</organism>
<reference evidence="1" key="1">
    <citation type="submission" date="1998-12" db="EMBL/GenBank/DDBJ databases">
        <title>Functional prediction of the coding sequences of 121 new genes deduced by analysis of cDNA clones from human fetal liver.</title>
        <authorList>
            <person name="Zhang C."/>
            <person name="Yu Y."/>
            <person name="Zhang S."/>
            <person name="Wei H."/>
            <person name="Zhou G."/>
            <person name="Ouyang S."/>
            <person name="Luo L."/>
            <person name="Bi J."/>
            <person name="Liu M."/>
            <person name="He F."/>
        </authorList>
    </citation>
    <scope>NUCLEOTIDE SEQUENCE</scope>
    <source>
        <tissue evidence="1">Liver</tissue>
    </source>
</reference>
<sequence>MSLPGTGGGNSPYPQLLRICPRPMVNMLHFMFGLCCNKSLFLPSEDVAGLLS</sequence>